<dbReference type="Proteomes" id="UP000566995">
    <property type="component" value="Unassembled WGS sequence"/>
</dbReference>
<reference evidence="1 2" key="1">
    <citation type="submission" date="2020-08" db="EMBL/GenBank/DDBJ databases">
        <title>Functional genomics of gut bacteria from endangered species of beetles.</title>
        <authorList>
            <person name="Carlos-Shanley C."/>
        </authorList>
    </citation>
    <scope>NUCLEOTIDE SEQUENCE [LARGE SCALE GENOMIC DNA]</scope>
    <source>
        <strain evidence="1 2">S00179</strain>
    </source>
</reference>
<protein>
    <submittedName>
        <fullName evidence="1">Uncharacterized protein</fullName>
    </submittedName>
</protein>
<dbReference type="RefSeq" id="WP_184592814.1">
    <property type="nucleotide sequence ID" value="NZ_JACHLI010000018.1"/>
</dbReference>
<gene>
    <name evidence="1" type="ORF">HNP46_004266</name>
</gene>
<accession>A0A7W7P3B0</accession>
<organism evidence="1 2">
    <name type="scientific">Pseudomonas nitroreducens</name>
    <dbReference type="NCBI Taxonomy" id="46680"/>
    <lineage>
        <taxon>Bacteria</taxon>
        <taxon>Pseudomonadati</taxon>
        <taxon>Pseudomonadota</taxon>
        <taxon>Gammaproteobacteria</taxon>
        <taxon>Pseudomonadales</taxon>
        <taxon>Pseudomonadaceae</taxon>
        <taxon>Pseudomonas</taxon>
    </lineage>
</organism>
<dbReference type="AlphaFoldDB" id="A0A7W7P3B0"/>
<name>A0A7W7P3B0_PSENT</name>
<evidence type="ECO:0000313" key="1">
    <source>
        <dbReference type="EMBL" id="MBB4865385.1"/>
    </source>
</evidence>
<proteinExistence type="predicted"/>
<evidence type="ECO:0000313" key="2">
    <source>
        <dbReference type="Proteomes" id="UP000566995"/>
    </source>
</evidence>
<dbReference type="EMBL" id="JACHLI010000018">
    <property type="protein sequence ID" value="MBB4865385.1"/>
    <property type="molecule type" value="Genomic_DNA"/>
</dbReference>
<sequence length="520" mass="58809">MGKITRIDYAVNIILKDMFAFDINVKRPEGIYEQLAPAVSPEGEILTYGPDSLVFAFATSLNNRLVRKLRKSTRNRALEDYSRSALLRYLTKIGVNPIDLMYVAYGEHTHNFIGSDVCVYWETLHPENTDGFAERVRSLDDMIEQWLALPTYAKPRFKDASSVMNAPGARLMSAIANTTESQAHFIYTSRHGVRLVKEWLDEISVCPQEFQLTAVKNLLCSSLLFDEDDLVEYRATAKPALKQIVQLCGKLDLSFGTDGDWHKQSVIQHLKEMGFDRQEQLEAITQLANTRWPMLISSACADLIWEPHVLVPHLLKAGLDEPAIRAVVKNCLATEVTAYVGSEETSDNLKLPVLKAVVEKLCSAFREHGLSPLEGSDVLDTLTVSLHLCEEFFPKGYIRADAEVPSFDRFCRAKIGDDTALGTKRDYLDQWVNMAHAMGRPDIIESLLAQHFRTGCKDDVLEGSYMLRAVLEHERTDIKSALRTPARRLRAIELGIRVDEAFEMSKEREQTKFMLSTMEI</sequence>
<comment type="caution">
    <text evidence="1">The sequence shown here is derived from an EMBL/GenBank/DDBJ whole genome shotgun (WGS) entry which is preliminary data.</text>
</comment>